<dbReference type="Gene3D" id="3.10.450.40">
    <property type="match status" value="1"/>
</dbReference>
<proteinExistence type="predicted"/>
<evidence type="ECO:0000313" key="2">
    <source>
        <dbReference type="Proteomes" id="UP000176939"/>
    </source>
</evidence>
<dbReference type="Proteomes" id="UP000176939">
    <property type="component" value="Unassembled WGS sequence"/>
</dbReference>
<comment type="caution">
    <text evidence="1">The sequence shown here is derived from an EMBL/GenBank/DDBJ whole genome shotgun (WGS) entry which is preliminary data.</text>
</comment>
<organism evidence="1 2">
    <name type="scientific">Candidatus Woesebacteria bacterium RBG_13_36_22</name>
    <dbReference type="NCBI Taxonomy" id="1802478"/>
    <lineage>
        <taxon>Bacteria</taxon>
        <taxon>Candidatus Woeseibacteriota</taxon>
    </lineage>
</organism>
<gene>
    <name evidence="1" type="ORF">A2Z67_06205</name>
</gene>
<evidence type="ECO:0008006" key="3">
    <source>
        <dbReference type="Google" id="ProtNLM"/>
    </source>
</evidence>
<accession>A0A1F7X0E0</accession>
<name>A0A1F7X0E0_9BACT</name>
<dbReference type="SUPFAM" id="SSF160719">
    <property type="entry name" value="gpW/gp25-like"/>
    <property type="match status" value="1"/>
</dbReference>
<dbReference type="EMBL" id="MGFQ01000055">
    <property type="protein sequence ID" value="OGM08179.1"/>
    <property type="molecule type" value="Genomic_DNA"/>
</dbReference>
<dbReference type="AlphaFoldDB" id="A0A1F7X0E0"/>
<evidence type="ECO:0000313" key="1">
    <source>
        <dbReference type="EMBL" id="OGM08179.1"/>
    </source>
</evidence>
<reference evidence="1 2" key="1">
    <citation type="journal article" date="2016" name="Nat. Commun.">
        <title>Thousands of microbial genomes shed light on interconnected biogeochemical processes in an aquifer system.</title>
        <authorList>
            <person name="Anantharaman K."/>
            <person name="Brown C.T."/>
            <person name="Hug L.A."/>
            <person name="Sharon I."/>
            <person name="Castelle C.J."/>
            <person name="Probst A.J."/>
            <person name="Thomas B.C."/>
            <person name="Singh A."/>
            <person name="Wilkins M.J."/>
            <person name="Karaoz U."/>
            <person name="Brodie E.L."/>
            <person name="Williams K.H."/>
            <person name="Hubbard S.S."/>
            <person name="Banfield J.F."/>
        </authorList>
    </citation>
    <scope>NUCLEOTIDE SEQUENCE [LARGE SCALE GENOMIC DNA]</scope>
</reference>
<sequence length="152" mass="17524">MAKSYQELQQESYLGIGWAEDVYERTLLLDRQGDIAAVGGLYNLSNAIFRRLKTPLAWYPEYPWYGSRLNEMIGMGNSYENRELIATWIEQSLLFEERFVDGTLRISVEKNIADYRAVNINIRAEVVNYPDPAVFVYSYFLKTGTLLETGVS</sequence>
<protein>
    <recommendedName>
        <fullName evidence="3">IraD/Gp25-like domain-containing protein</fullName>
    </recommendedName>
</protein>